<dbReference type="Proteomes" id="UP001597156">
    <property type="component" value="Unassembled WGS sequence"/>
</dbReference>
<gene>
    <name evidence="1" type="ORF">ACFQ22_01545</name>
</gene>
<evidence type="ECO:0000313" key="1">
    <source>
        <dbReference type="EMBL" id="MFD1124047.1"/>
    </source>
</evidence>
<dbReference type="InterPro" id="IPR001387">
    <property type="entry name" value="Cro/C1-type_HTH"/>
</dbReference>
<comment type="caution">
    <text evidence="1">The sequence shown here is derived from an EMBL/GenBank/DDBJ whole genome shotgun (WGS) entry which is preliminary data.</text>
</comment>
<name>A0ABW3PFK9_9LACO</name>
<proteinExistence type="predicted"/>
<dbReference type="EMBL" id="JBHTLH010000005">
    <property type="protein sequence ID" value="MFD1124047.1"/>
    <property type="molecule type" value="Genomic_DNA"/>
</dbReference>
<sequence>MMIMPSLGISRFVDSYCRQRKVLQNSVVGVGIDRKKIANILQGQPIRLKTISDRIGLSKSRYYRWVNYDIDLPLEYVMGIKKMLGMSNQELLDVLLPTTDEIISTFSMAAYYSWADDKDGHLDTIIASLKKYDDEDTYFDSPFFYTVTYLKAVLSVKQNISPNSFITAIDDYLASVETMTSYDIFLKLAITQLKLSVNASHPLRGIEIYCAKLLDKLKSANLIDANVWLGFIIDVLMDLHLNQQDRVALTLLDKVYAGLSSGDGLDKYSEALLMGVLDLLKDCGSGTNGHQKALEILERLGGYRSIFKSDSLYWNTFEKYLVTANDVDKG</sequence>
<accession>A0ABW3PFK9</accession>
<evidence type="ECO:0000313" key="2">
    <source>
        <dbReference type="Proteomes" id="UP001597156"/>
    </source>
</evidence>
<reference evidence="2" key="1">
    <citation type="journal article" date="2019" name="Int. J. Syst. Evol. Microbiol.">
        <title>The Global Catalogue of Microorganisms (GCM) 10K type strain sequencing project: providing services to taxonomists for standard genome sequencing and annotation.</title>
        <authorList>
            <consortium name="The Broad Institute Genomics Platform"/>
            <consortium name="The Broad Institute Genome Sequencing Center for Infectious Disease"/>
            <person name="Wu L."/>
            <person name="Ma J."/>
        </authorList>
    </citation>
    <scope>NUCLEOTIDE SEQUENCE [LARGE SCALE GENOMIC DNA]</scope>
    <source>
        <strain evidence="2">CCUG 71848</strain>
    </source>
</reference>
<protein>
    <recommendedName>
        <fullName evidence="3">XRE family transcriptional regulator</fullName>
    </recommendedName>
</protein>
<organism evidence="1 2">
    <name type="scientific">Lentilactobacillus raoultii</name>
    <dbReference type="NCBI Taxonomy" id="1987503"/>
    <lineage>
        <taxon>Bacteria</taxon>
        <taxon>Bacillati</taxon>
        <taxon>Bacillota</taxon>
        <taxon>Bacilli</taxon>
        <taxon>Lactobacillales</taxon>
        <taxon>Lactobacillaceae</taxon>
        <taxon>Lentilactobacillus</taxon>
    </lineage>
</organism>
<dbReference type="RefSeq" id="WP_121977660.1">
    <property type="nucleotide sequence ID" value="NZ_JBHTLH010000005.1"/>
</dbReference>
<dbReference type="CDD" id="cd00093">
    <property type="entry name" value="HTH_XRE"/>
    <property type="match status" value="1"/>
</dbReference>
<keyword evidence="2" id="KW-1185">Reference proteome</keyword>
<evidence type="ECO:0008006" key="3">
    <source>
        <dbReference type="Google" id="ProtNLM"/>
    </source>
</evidence>